<evidence type="ECO:0000313" key="3">
    <source>
        <dbReference type="Proteomes" id="UP000059680"/>
    </source>
</evidence>
<feature type="chain" id="PRO_5006057062" evidence="1">
    <location>
        <begin position="33"/>
        <end position="215"/>
    </location>
</feature>
<reference evidence="2 3" key="2">
    <citation type="journal article" date="2013" name="Plant Cell Physiol.">
        <title>Rice Annotation Project Database (RAP-DB): an integrative and interactive database for rice genomics.</title>
        <authorList>
            <person name="Sakai H."/>
            <person name="Lee S.S."/>
            <person name="Tanaka T."/>
            <person name="Numa H."/>
            <person name="Kim J."/>
            <person name="Kawahara Y."/>
            <person name="Wakimoto H."/>
            <person name="Yang C.C."/>
            <person name="Iwamoto M."/>
            <person name="Abe T."/>
            <person name="Yamada Y."/>
            <person name="Muto A."/>
            <person name="Inokuchi H."/>
            <person name="Ikemura T."/>
            <person name="Matsumoto T."/>
            <person name="Sasaki T."/>
            <person name="Itoh T."/>
        </authorList>
    </citation>
    <scope>NUCLEOTIDE SEQUENCE [LARGE SCALE GENOMIC DNA]</scope>
    <source>
        <strain evidence="3">cv. Nipponbare</strain>
    </source>
</reference>
<keyword evidence="3" id="KW-1185">Reference proteome</keyword>
<reference evidence="2 3" key="3">
    <citation type="journal article" date="2013" name="Rice">
        <title>Improvement of the Oryza sativa Nipponbare reference genome using next generation sequence and optical map data.</title>
        <authorList>
            <person name="Kawahara Y."/>
            <person name="de la Bastide M."/>
            <person name="Hamilton J.P."/>
            <person name="Kanamori H."/>
            <person name="McCombie W.R."/>
            <person name="Ouyang S."/>
            <person name="Schwartz D.C."/>
            <person name="Tanaka T."/>
            <person name="Wu J."/>
            <person name="Zhou S."/>
            <person name="Childs K.L."/>
            <person name="Davidson R.M."/>
            <person name="Lin H."/>
            <person name="Quesada-Ocampo L."/>
            <person name="Vaillancourt B."/>
            <person name="Sakai H."/>
            <person name="Lee S.S."/>
            <person name="Kim J."/>
            <person name="Numa H."/>
            <person name="Itoh T."/>
            <person name="Buell C.R."/>
            <person name="Matsumoto T."/>
        </authorList>
    </citation>
    <scope>NUCLEOTIDE SEQUENCE [LARGE SCALE GENOMIC DNA]</scope>
    <source>
        <strain evidence="3">cv. Nipponbare</strain>
    </source>
</reference>
<reference evidence="3" key="1">
    <citation type="journal article" date="2005" name="Nature">
        <title>The map-based sequence of the rice genome.</title>
        <authorList>
            <consortium name="International rice genome sequencing project (IRGSP)"/>
            <person name="Matsumoto T."/>
            <person name="Wu J."/>
            <person name="Kanamori H."/>
            <person name="Katayose Y."/>
            <person name="Fujisawa M."/>
            <person name="Namiki N."/>
            <person name="Mizuno H."/>
            <person name="Yamamoto K."/>
            <person name="Antonio B.A."/>
            <person name="Baba T."/>
            <person name="Sakata K."/>
            <person name="Nagamura Y."/>
            <person name="Aoki H."/>
            <person name="Arikawa K."/>
            <person name="Arita K."/>
            <person name="Bito T."/>
            <person name="Chiden Y."/>
            <person name="Fujitsuka N."/>
            <person name="Fukunaka R."/>
            <person name="Hamada M."/>
            <person name="Harada C."/>
            <person name="Hayashi A."/>
            <person name="Hijishita S."/>
            <person name="Honda M."/>
            <person name="Hosokawa S."/>
            <person name="Ichikawa Y."/>
            <person name="Idonuma A."/>
            <person name="Iijima M."/>
            <person name="Ikeda M."/>
            <person name="Ikeno M."/>
            <person name="Ito K."/>
            <person name="Ito S."/>
            <person name="Ito T."/>
            <person name="Ito Y."/>
            <person name="Ito Y."/>
            <person name="Iwabuchi A."/>
            <person name="Kamiya K."/>
            <person name="Karasawa W."/>
            <person name="Kurita K."/>
            <person name="Katagiri S."/>
            <person name="Kikuta A."/>
            <person name="Kobayashi H."/>
            <person name="Kobayashi N."/>
            <person name="Machita K."/>
            <person name="Maehara T."/>
            <person name="Masukawa M."/>
            <person name="Mizubayashi T."/>
            <person name="Mukai Y."/>
            <person name="Nagasaki H."/>
            <person name="Nagata Y."/>
            <person name="Naito S."/>
            <person name="Nakashima M."/>
            <person name="Nakama Y."/>
            <person name="Nakamichi Y."/>
            <person name="Nakamura M."/>
            <person name="Meguro A."/>
            <person name="Negishi M."/>
            <person name="Ohta I."/>
            <person name="Ohta T."/>
            <person name="Okamoto M."/>
            <person name="Ono N."/>
            <person name="Saji S."/>
            <person name="Sakaguchi M."/>
            <person name="Sakai K."/>
            <person name="Shibata M."/>
            <person name="Shimokawa T."/>
            <person name="Song J."/>
            <person name="Takazaki Y."/>
            <person name="Terasawa K."/>
            <person name="Tsugane M."/>
            <person name="Tsuji K."/>
            <person name="Ueda S."/>
            <person name="Waki K."/>
            <person name="Yamagata H."/>
            <person name="Yamamoto M."/>
            <person name="Yamamoto S."/>
            <person name="Yamane H."/>
            <person name="Yoshiki S."/>
            <person name="Yoshihara R."/>
            <person name="Yukawa K."/>
            <person name="Zhong H."/>
            <person name="Yano M."/>
            <person name="Yuan Q."/>
            <person name="Ouyang S."/>
            <person name="Liu J."/>
            <person name="Jones K.M."/>
            <person name="Gansberger K."/>
            <person name="Moffat K."/>
            <person name="Hill J."/>
            <person name="Bera J."/>
            <person name="Fadrosh D."/>
            <person name="Jin S."/>
            <person name="Johri S."/>
            <person name="Kim M."/>
            <person name="Overton L."/>
            <person name="Reardon M."/>
            <person name="Tsitrin T."/>
            <person name="Vuong H."/>
            <person name="Weaver B."/>
            <person name="Ciecko A."/>
            <person name="Tallon L."/>
            <person name="Jackson J."/>
            <person name="Pai G."/>
            <person name="Aken S.V."/>
            <person name="Utterback T."/>
            <person name="Reidmuller S."/>
            <person name="Feldblyum T."/>
            <person name="Hsiao J."/>
            <person name="Zismann V."/>
            <person name="Iobst S."/>
            <person name="de Vazeille A.R."/>
            <person name="Buell C.R."/>
            <person name="Ying K."/>
            <person name="Li Y."/>
            <person name="Lu T."/>
            <person name="Huang Y."/>
            <person name="Zhao Q."/>
            <person name="Feng Q."/>
            <person name="Zhang L."/>
            <person name="Zhu J."/>
            <person name="Weng Q."/>
            <person name="Mu J."/>
            <person name="Lu Y."/>
            <person name="Fan D."/>
            <person name="Liu Y."/>
            <person name="Guan J."/>
            <person name="Zhang Y."/>
            <person name="Yu S."/>
            <person name="Liu X."/>
            <person name="Zhang Y."/>
            <person name="Hong G."/>
            <person name="Han B."/>
            <person name="Choisne N."/>
            <person name="Demange N."/>
            <person name="Orjeda G."/>
            <person name="Samain S."/>
            <person name="Cattolico L."/>
            <person name="Pelletier E."/>
            <person name="Couloux A."/>
            <person name="Segurens B."/>
            <person name="Wincker P."/>
            <person name="D'Hont A."/>
            <person name="Scarpelli C."/>
            <person name="Weissenbach J."/>
            <person name="Salanoubat M."/>
            <person name="Quetier F."/>
            <person name="Yu Y."/>
            <person name="Kim H.R."/>
            <person name="Rambo T."/>
            <person name="Currie J."/>
            <person name="Collura K."/>
            <person name="Luo M."/>
            <person name="Yang T."/>
            <person name="Ammiraju J.S.S."/>
            <person name="Engler F."/>
            <person name="Soderlund C."/>
            <person name="Wing R.A."/>
            <person name="Palmer L.E."/>
            <person name="de la Bastide M."/>
            <person name="Spiegel L."/>
            <person name="Nascimento L."/>
            <person name="Zutavern T."/>
            <person name="O'Shaughnessy A."/>
            <person name="Dike S."/>
            <person name="Dedhia N."/>
            <person name="Preston R."/>
            <person name="Balija V."/>
            <person name="McCombie W.R."/>
            <person name="Chow T."/>
            <person name="Chen H."/>
            <person name="Chung M."/>
            <person name="Chen C."/>
            <person name="Shaw J."/>
            <person name="Wu H."/>
            <person name="Hsiao K."/>
            <person name="Chao Y."/>
            <person name="Chu M."/>
            <person name="Cheng C."/>
            <person name="Hour A."/>
            <person name="Lee P."/>
            <person name="Lin S."/>
            <person name="Lin Y."/>
            <person name="Liou J."/>
            <person name="Liu S."/>
            <person name="Hsing Y."/>
            <person name="Raghuvanshi S."/>
            <person name="Mohanty A."/>
            <person name="Bharti A.K."/>
            <person name="Gaur A."/>
            <person name="Gupta V."/>
            <person name="Kumar D."/>
            <person name="Ravi V."/>
            <person name="Vij S."/>
            <person name="Kapur A."/>
            <person name="Khurana P."/>
            <person name="Khurana P."/>
            <person name="Khurana J.P."/>
            <person name="Tyagi A.K."/>
            <person name="Gaikwad K."/>
            <person name="Singh A."/>
            <person name="Dalal V."/>
            <person name="Srivastava S."/>
            <person name="Dixit A."/>
            <person name="Pal A.K."/>
            <person name="Ghazi I.A."/>
            <person name="Yadav M."/>
            <person name="Pandit A."/>
            <person name="Bhargava A."/>
            <person name="Sureshbabu K."/>
            <person name="Batra K."/>
            <person name="Sharma T.R."/>
            <person name="Mohapatra T."/>
            <person name="Singh N.K."/>
            <person name="Messing J."/>
            <person name="Nelson A.B."/>
            <person name="Fuks G."/>
            <person name="Kavchok S."/>
            <person name="Keizer G."/>
            <person name="Linton E."/>
            <person name="Llaca V."/>
            <person name="Song R."/>
            <person name="Tanyolac B."/>
            <person name="Young S."/>
            <person name="Ho-Il K."/>
            <person name="Hahn J.H."/>
            <person name="Sangsakoo G."/>
            <person name="Vanavichit A."/>
            <person name="de Mattos Luiz.A.T."/>
            <person name="Zimmer P.D."/>
            <person name="Malone G."/>
            <person name="Dellagostin O."/>
            <person name="de Oliveira A.C."/>
            <person name="Bevan M."/>
            <person name="Bancroft I."/>
            <person name="Minx P."/>
            <person name="Cordum H."/>
            <person name="Wilson R."/>
            <person name="Cheng Z."/>
            <person name="Jin W."/>
            <person name="Jiang J."/>
            <person name="Leong S.A."/>
            <person name="Iwama H."/>
            <person name="Gojobori T."/>
            <person name="Itoh T."/>
            <person name="Niimura Y."/>
            <person name="Fujii Y."/>
            <person name="Habara T."/>
            <person name="Sakai H."/>
            <person name="Sato Y."/>
            <person name="Wilson G."/>
            <person name="Kumar K."/>
            <person name="McCouch S."/>
            <person name="Juretic N."/>
            <person name="Hoen D."/>
            <person name="Wright S."/>
            <person name="Bruskiewich R."/>
            <person name="Bureau T."/>
            <person name="Miyao A."/>
            <person name="Hirochika H."/>
            <person name="Nishikawa T."/>
            <person name="Kadowaki K."/>
            <person name="Sugiura M."/>
            <person name="Burr B."/>
            <person name="Sasaki T."/>
        </authorList>
    </citation>
    <scope>NUCLEOTIDE SEQUENCE [LARGE SCALE GENOMIC DNA]</scope>
    <source>
        <strain evidence="3">cv. Nipponbare</strain>
    </source>
</reference>
<protein>
    <submittedName>
        <fullName evidence="2">Os08g0327525 protein</fullName>
    </submittedName>
</protein>
<keyword evidence="1" id="KW-0732">Signal</keyword>
<dbReference type="PaxDb" id="39947-A0A0P0XEI1"/>
<proteinExistence type="predicted"/>
<gene>
    <name evidence="2" type="ordered locus">Os08g0327525</name>
    <name evidence="2" type="ORF">OSNPB_080327525</name>
</gene>
<sequence length="215" mass="22970">MSDGVRSRERGGASRWIRCWIGLASLAGATSTDEPIGLTRTRQQARGTGDAIGCDRRGRGCSGGEIAMEQRMGGEIVVECAAAAAADGEDLGSMGGWGRPRLRFSAWRRKKATTSRVAVHCGGGGGGWGRRRLLLRPAAADGEDHGSGGGWEDLASVQCAAEAVECTAAAAEWDDDARRSESRVKRVMRRILCAETARGEGEIMRRRWVDGTDYT</sequence>
<evidence type="ECO:0000313" key="2">
    <source>
        <dbReference type="EMBL" id="BAT04916.1"/>
    </source>
</evidence>
<dbReference type="Proteomes" id="UP000059680">
    <property type="component" value="Chromosome 8"/>
</dbReference>
<dbReference type="EMBL" id="AP014964">
    <property type="protein sequence ID" value="BAT04916.1"/>
    <property type="molecule type" value="Genomic_DNA"/>
</dbReference>
<evidence type="ECO:0000256" key="1">
    <source>
        <dbReference type="SAM" id="SignalP"/>
    </source>
</evidence>
<dbReference type="AlphaFoldDB" id="A0A0P0XEI1"/>
<name>A0A0P0XEI1_ORYSJ</name>
<feature type="signal peptide" evidence="1">
    <location>
        <begin position="1"/>
        <end position="32"/>
    </location>
</feature>
<accession>A0A0P0XEI1</accession>
<dbReference type="InParanoid" id="A0A0P0XEI1"/>
<organism evidence="2 3">
    <name type="scientific">Oryza sativa subsp. japonica</name>
    <name type="common">Rice</name>
    <dbReference type="NCBI Taxonomy" id="39947"/>
    <lineage>
        <taxon>Eukaryota</taxon>
        <taxon>Viridiplantae</taxon>
        <taxon>Streptophyta</taxon>
        <taxon>Embryophyta</taxon>
        <taxon>Tracheophyta</taxon>
        <taxon>Spermatophyta</taxon>
        <taxon>Magnoliopsida</taxon>
        <taxon>Liliopsida</taxon>
        <taxon>Poales</taxon>
        <taxon>Poaceae</taxon>
        <taxon>BOP clade</taxon>
        <taxon>Oryzoideae</taxon>
        <taxon>Oryzeae</taxon>
        <taxon>Oryzinae</taxon>
        <taxon>Oryza</taxon>
        <taxon>Oryza sativa</taxon>
    </lineage>
</organism>